<feature type="region of interest" description="Disordered" evidence="1">
    <location>
        <begin position="35"/>
        <end position="63"/>
    </location>
</feature>
<dbReference type="EMBL" id="QXFU01000013">
    <property type="protein sequence ID" value="KAE9048260.1"/>
    <property type="molecule type" value="Genomic_DNA"/>
</dbReference>
<reference evidence="4 6" key="1">
    <citation type="submission" date="2018-08" db="EMBL/GenBank/DDBJ databases">
        <title>Genomic investigation of the strawberry pathogen Phytophthora fragariae indicates pathogenicity is determined by transcriptional variation in three key races.</title>
        <authorList>
            <person name="Adams T.M."/>
            <person name="Armitage A.D."/>
            <person name="Sobczyk M.K."/>
            <person name="Bates H.J."/>
            <person name="Dunwell J.M."/>
            <person name="Nellist C.F."/>
            <person name="Harrison R.J."/>
        </authorList>
    </citation>
    <scope>NUCLEOTIDE SEQUENCE [LARGE SCALE GENOMIC DNA]</scope>
    <source>
        <strain evidence="3 5">SCRP249</strain>
        <strain evidence="2 7">SCRP324</strain>
        <strain evidence="4 6">SCRP333</strain>
    </source>
</reference>
<dbReference type="Proteomes" id="UP000435112">
    <property type="component" value="Unassembled WGS sequence"/>
</dbReference>
<organism evidence="4 6">
    <name type="scientific">Phytophthora rubi</name>
    <dbReference type="NCBI Taxonomy" id="129364"/>
    <lineage>
        <taxon>Eukaryota</taxon>
        <taxon>Sar</taxon>
        <taxon>Stramenopiles</taxon>
        <taxon>Oomycota</taxon>
        <taxon>Peronosporomycetes</taxon>
        <taxon>Peronosporales</taxon>
        <taxon>Peronosporaceae</taxon>
        <taxon>Phytophthora</taxon>
    </lineage>
</organism>
<keyword evidence="6" id="KW-1185">Reference proteome</keyword>
<evidence type="ECO:0000313" key="2">
    <source>
        <dbReference type="EMBL" id="KAE9048260.1"/>
    </source>
</evidence>
<evidence type="ECO:0000313" key="7">
    <source>
        <dbReference type="Proteomes" id="UP000435112"/>
    </source>
</evidence>
<evidence type="ECO:0000313" key="5">
    <source>
        <dbReference type="Proteomes" id="UP000429607"/>
    </source>
</evidence>
<dbReference type="Proteomes" id="UP000434957">
    <property type="component" value="Unassembled WGS sequence"/>
</dbReference>
<evidence type="ECO:0000313" key="4">
    <source>
        <dbReference type="EMBL" id="KAE9346505.1"/>
    </source>
</evidence>
<protein>
    <submittedName>
        <fullName evidence="4">Uncharacterized protein</fullName>
    </submittedName>
</protein>
<evidence type="ECO:0000313" key="6">
    <source>
        <dbReference type="Proteomes" id="UP000434957"/>
    </source>
</evidence>
<dbReference type="AlphaFoldDB" id="A0A6A4FLZ3"/>
<evidence type="ECO:0000256" key="1">
    <source>
        <dbReference type="SAM" id="MobiDB-lite"/>
    </source>
</evidence>
<gene>
    <name evidence="3" type="ORF">PR001_g473</name>
    <name evidence="2" type="ORF">PR002_g561</name>
    <name evidence="4" type="ORF">PR003_g7383</name>
</gene>
<accession>A0A6A4FLZ3</accession>
<name>A0A6A4FLZ3_9STRA</name>
<sequence>MAASPAVSPAAGMRSLASVCSASPSVTAVRVVAAPPPASSPATTALSTPPPVAASPAAQVDSERAPSAALVADTADTAGEAIDSDSSLNQGMVLLWDRLERYSRIPSLD</sequence>
<dbReference type="EMBL" id="QXFT01000347">
    <property type="protein sequence ID" value="KAE9346505.1"/>
    <property type="molecule type" value="Genomic_DNA"/>
</dbReference>
<evidence type="ECO:0000313" key="3">
    <source>
        <dbReference type="EMBL" id="KAE9052469.1"/>
    </source>
</evidence>
<dbReference type="Proteomes" id="UP000429607">
    <property type="component" value="Unassembled WGS sequence"/>
</dbReference>
<dbReference type="EMBL" id="QXFV01000011">
    <property type="protein sequence ID" value="KAE9052469.1"/>
    <property type="molecule type" value="Genomic_DNA"/>
</dbReference>
<comment type="caution">
    <text evidence="4">The sequence shown here is derived from an EMBL/GenBank/DDBJ whole genome shotgun (WGS) entry which is preliminary data.</text>
</comment>
<proteinExistence type="predicted"/>